<gene>
    <name evidence="1" type="ORF">G3576_16615</name>
</gene>
<dbReference type="EMBL" id="JAAIKB010000006">
    <property type="protein sequence ID" value="NGM21648.1"/>
    <property type="molecule type" value="Genomic_DNA"/>
</dbReference>
<sequence>MTGGHPDREPVAPATAPASLESILAELRRLALAALDGGHPLAAARIAATADQVEAATWPARPPRPHYGARRA</sequence>
<dbReference type="AlphaFoldDB" id="A0A6M1LMT2"/>
<proteinExistence type="predicted"/>
<dbReference type="RefSeq" id="WP_164695550.1">
    <property type="nucleotide sequence ID" value="NZ_JAAIKB010000006.1"/>
</dbReference>
<reference evidence="1 2" key="1">
    <citation type="submission" date="2020-03" db="EMBL/GenBank/DDBJ databases">
        <title>Roseomonas stagni sp. nov., isolated from pond water in Japan.</title>
        <authorList>
            <person name="Furuhata K."/>
            <person name="Miyamoto H."/>
            <person name="Goto K."/>
        </authorList>
    </citation>
    <scope>NUCLEOTIDE SEQUENCE [LARGE SCALE GENOMIC DNA]</scope>
    <source>
        <strain evidence="1 2">PeD5</strain>
    </source>
</reference>
<protein>
    <submittedName>
        <fullName evidence="1">Uncharacterized protein</fullName>
    </submittedName>
</protein>
<evidence type="ECO:0000313" key="2">
    <source>
        <dbReference type="Proteomes" id="UP000475385"/>
    </source>
</evidence>
<comment type="caution">
    <text evidence="1">The sequence shown here is derived from an EMBL/GenBank/DDBJ whole genome shotgun (WGS) entry which is preliminary data.</text>
</comment>
<keyword evidence="2" id="KW-1185">Reference proteome</keyword>
<evidence type="ECO:0000313" key="1">
    <source>
        <dbReference type="EMBL" id="NGM21648.1"/>
    </source>
</evidence>
<dbReference type="Proteomes" id="UP000475385">
    <property type="component" value="Unassembled WGS sequence"/>
</dbReference>
<accession>A0A6M1LMT2</accession>
<name>A0A6M1LMT2_9PROT</name>
<organism evidence="1 2">
    <name type="scientific">Falsiroseomonas algicola</name>
    <dbReference type="NCBI Taxonomy" id="2716930"/>
    <lineage>
        <taxon>Bacteria</taxon>
        <taxon>Pseudomonadati</taxon>
        <taxon>Pseudomonadota</taxon>
        <taxon>Alphaproteobacteria</taxon>
        <taxon>Acetobacterales</taxon>
        <taxon>Roseomonadaceae</taxon>
        <taxon>Falsiroseomonas</taxon>
    </lineage>
</organism>